<comment type="caution">
    <text evidence="1">The sequence shown here is derived from an EMBL/GenBank/DDBJ whole genome shotgun (WGS) entry which is preliminary data.</text>
</comment>
<dbReference type="RefSeq" id="WP_390199895.1">
    <property type="nucleotide sequence ID" value="NZ_JBHSDV010000004.1"/>
</dbReference>
<keyword evidence="2" id="KW-1185">Reference proteome</keyword>
<reference evidence="2" key="1">
    <citation type="journal article" date="2019" name="Int. J. Syst. Evol. Microbiol.">
        <title>The Global Catalogue of Microorganisms (GCM) 10K type strain sequencing project: providing services to taxonomists for standard genome sequencing and annotation.</title>
        <authorList>
            <consortium name="The Broad Institute Genomics Platform"/>
            <consortium name="The Broad Institute Genome Sequencing Center for Infectious Disease"/>
            <person name="Wu L."/>
            <person name="Ma J."/>
        </authorList>
    </citation>
    <scope>NUCLEOTIDE SEQUENCE [LARGE SCALE GENOMIC DNA]</scope>
    <source>
        <strain evidence="2">KACC 14058</strain>
    </source>
</reference>
<name>A0ABV8VW28_9BACI</name>
<dbReference type="EMBL" id="JBHSDV010000004">
    <property type="protein sequence ID" value="MFC4388679.1"/>
    <property type="molecule type" value="Genomic_DNA"/>
</dbReference>
<gene>
    <name evidence="1" type="ORF">ACFOZ1_12840</name>
</gene>
<evidence type="ECO:0000313" key="1">
    <source>
        <dbReference type="EMBL" id="MFC4388679.1"/>
    </source>
</evidence>
<proteinExistence type="predicted"/>
<protein>
    <submittedName>
        <fullName evidence="1">Uncharacterized protein</fullName>
    </submittedName>
</protein>
<evidence type="ECO:0000313" key="2">
    <source>
        <dbReference type="Proteomes" id="UP001595880"/>
    </source>
</evidence>
<organism evidence="1 2">
    <name type="scientific">Gracilibacillus marinus</name>
    <dbReference type="NCBI Taxonomy" id="630535"/>
    <lineage>
        <taxon>Bacteria</taxon>
        <taxon>Bacillati</taxon>
        <taxon>Bacillota</taxon>
        <taxon>Bacilli</taxon>
        <taxon>Bacillales</taxon>
        <taxon>Bacillaceae</taxon>
        <taxon>Gracilibacillus</taxon>
    </lineage>
</organism>
<dbReference type="Proteomes" id="UP001595880">
    <property type="component" value="Unassembled WGS sequence"/>
</dbReference>
<sequence length="43" mass="4990">MENYNHFSMDHYYLTTSITDSVIVEYKTHGKKNGQTEAIATHI</sequence>
<accession>A0ABV8VW28</accession>